<dbReference type="Proteomes" id="UP000038830">
    <property type="component" value="Unassembled WGS sequence"/>
</dbReference>
<reference evidence="2" key="1">
    <citation type="journal article" date="2015" name="J. Biotechnol.">
        <title>The structure of the Cyberlindnera jadinii genome and its relation to Candida utilis analyzed by the occurrence of single nucleotide polymorphisms.</title>
        <authorList>
            <person name="Rupp O."/>
            <person name="Brinkrolf K."/>
            <person name="Buerth C."/>
            <person name="Kunigo M."/>
            <person name="Schneider J."/>
            <person name="Jaenicke S."/>
            <person name="Goesmann A."/>
            <person name="Puehler A."/>
            <person name="Jaeger K.-E."/>
            <person name="Ernst J.F."/>
        </authorList>
    </citation>
    <scope>NUCLEOTIDE SEQUENCE [LARGE SCALE GENOMIC DNA]</scope>
    <source>
        <strain evidence="2">ATCC 18201 / CBS 1600 / BCRC 20928 / JCM 3617 / NBRC 0987 / NRRL Y-1542</strain>
    </source>
</reference>
<proteinExistence type="predicted"/>
<name>A0A0H5C4L9_CYBJN</name>
<gene>
    <name evidence="1" type="ORF">BN1211_3601</name>
</gene>
<dbReference type="AlphaFoldDB" id="A0A0H5C4L9"/>
<evidence type="ECO:0000313" key="2">
    <source>
        <dbReference type="Proteomes" id="UP000038830"/>
    </source>
</evidence>
<evidence type="ECO:0000313" key="1">
    <source>
        <dbReference type="EMBL" id="CEP23090.1"/>
    </source>
</evidence>
<organism evidence="1 2">
    <name type="scientific">Cyberlindnera jadinii (strain ATCC 18201 / CBS 1600 / BCRC 20928 / JCM 3617 / NBRC 0987 / NRRL Y-1542)</name>
    <name type="common">Torula yeast</name>
    <name type="synonym">Candida utilis</name>
    <dbReference type="NCBI Taxonomy" id="983966"/>
    <lineage>
        <taxon>Eukaryota</taxon>
        <taxon>Fungi</taxon>
        <taxon>Dikarya</taxon>
        <taxon>Ascomycota</taxon>
        <taxon>Saccharomycotina</taxon>
        <taxon>Saccharomycetes</taxon>
        <taxon>Phaffomycetales</taxon>
        <taxon>Phaffomycetaceae</taxon>
        <taxon>Cyberlindnera</taxon>
    </lineage>
</organism>
<accession>A0A0H5C4L9</accession>
<sequence length="331" mass="38157">MLRSLRPKLHLTKLHIHDSVLFQQKPQTWHINRALLDNGKTQLISHGELKALQKSFESLMKGYNTGNLDYKDLIKLYSKVYYPFLRSEEIREFFGRDPRGSMARLQDYMIKHVRLTGDGISLLKHVHESSGLDFGVVRGDYFASLGITPILYGSLLRSSNKSLFSKHHKQNINYSKVINGMDGHLSATMMERYLKSSSSLHRAFNLKNYLVVNSPHESEMFVNLAQRFGISVIILTDKHFENPQSLVSPLLHDYQMCKLKGSTDQCDEIREHLSSLQFLPMKNVRELITFTNALEDVDRKQPKFDSASFDETLRQMELSILGNIETDIRHA</sequence>
<protein>
    <submittedName>
        <fullName evidence="1">Uncharacterized protein</fullName>
    </submittedName>
</protein>
<dbReference type="EMBL" id="CDQK01000004">
    <property type="protein sequence ID" value="CEP23090.1"/>
    <property type="molecule type" value="Genomic_DNA"/>
</dbReference>